<accession>A0A426ZSY3</accession>
<dbReference type="AlphaFoldDB" id="A0A426ZSY3"/>
<dbReference type="InterPro" id="IPR044861">
    <property type="entry name" value="IPNS-like_FE2OG_OXY"/>
</dbReference>
<dbReference type="Proteomes" id="UP000287651">
    <property type="component" value="Unassembled WGS sequence"/>
</dbReference>
<name>A0A426ZSY3_ENSVE</name>
<comment type="similarity">
    <text evidence="3">Belongs to the iron/ascorbate-dependent oxidoreductase family.</text>
</comment>
<reference evidence="5 6" key="1">
    <citation type="journal article" date="2014" name="Agronomy (Basel)">
        <title>A Draft Genome Sequence for Ensete ventricosum, the Drought-Tolerant Tree Against Hunger.</title>
        <authorList>
            <person name="Harrison J."/>
            <person name="Moore K.A."/>
            <person name="Paszkiewicz K."/>
            <person name="Jones T."/>
            <person name="Grant M."/>
            <person name="Ambacheew D."/>
            <person name="Muzemil S."/>
            <person name="Studholme D.J."/>
        </authorList>
    </citation>
    <scope>NUCLEOTIDE SEQUENCE [LARGE SCALE GENOMIC DNA]</scope>
</reference>
<dbReference type="PANTHER" id="PTHR47991">
    <property type="entry name" value="OXOGLUTARATE/IRON-DEPENDENT DIOXYGENASE"/>
    <property type="match status" value="1"/>
</dbReference>
<keyword evidence="3" id="KW-0560">Oxidoreductase</keyword>
<dbReference type="InterPro" id="IPR005123">
    <property type="entry name" value="Oxoglu/Fe-dep_dioxygenase_dom"/>
</dbReference>
<dbReference type="Pfam" id="PF03171">
    <property type="entry name" value="2OG-FeII_Oxy"/>
    <property type="match status" value="1"/>
</dbReference>
<proteinExistence type="inferred from homology"/>
<feature type="domain" description="Fe2OG dioxygenase" evidence="4">
    <location>
        <begin position="68"/>
        <end position="168"/>
    </location>
</feature>
<evidence type="ECO:0000256" key="1">
    <source>
        <dbReference type="ARBA" id="ARBA00022723"/>
    </source>
</evidence>
<dbReference type="PROSITE" id="PS51471">
    <property type="entry name" value="FE2OG_OXY"/>
    <property type="match status" value="1"/>
</dbReference>
<dbReference type="SUPFAM" id="SSF51197">
    <property type="entry name" value="Clavaminate synthase-like"/>
    <property type="match status" value="1"/>
</dbReference>
<evidence type="ECO:0000313" key="6">
    <source>
        <dbReference type="Proteomes" id="UP000287651"/>
    </source>
</evidence>
<evidence type="ECO:0000259" key="4">
    <source>
        <dbReference type="PROSITE" id="PS51471"/>
    </source>
</evidence>
<dbReference type="InterPro" id="IPR027443">
    <property type="entry name" value="IPNS-like_sf"/>
</dbReference>
<gene>
    <name evidence="5" type="ORF">B296_00022907</name>
</gene>
<sequence length="217" mass="24985">MRHCIYVLCMRYHLWRGRKQSRLLCTRVREVVSAYCREVRQLGFRLLGAISLSLELEEDYLEKMLGEQEQHMAVNYYPKCPDPELTYGLPAHTDPNVLTILLQDPNVTGLQILKDGRWIAVRPLPNALVVNIADQLQALSNGRIKSVWHRAVVNSDRERISVASFLCPGNSVVISPPEKLVGGDGCPAMYTSYTYEEYYDKFWSTTLDEHCLDFFKR</sequence>
<dbReference type="GO" id="GO:0046872">
    <property type="term" value="F:metal ion binding"/>
    <property type="evidence" value="ECO:0007669"/>
    <property type="project" value="UniProtKB-KW"/>
</dbReference>
<evidence type="ECO:0000256" key="2">
    <source>
        <dbReference type="ARBA" id="ARBA00023004"/>
    </source>
</evidence>
<keyword evidence="1 3" id="KW-0479">Metal-binding</keyword>
<dbReference type="GO" id="GO:0016491">
    <property type="term" value="F:oxidoreductase activity"/>
    <property type="evidence" value="ECO:0007669"/>
    <property type="project" value="UniProtKB-KW"/>
</dbReference>
<dbReference type="Gene3D" id="2.60.120.330">
    <property type="entry name" value="B-lactam Antibiotic, Isopenicillin N Synthase, Chain"/>
    <property type="match status" value="1"/>
</dbReference>
<dbReference type="EMBL" id="AMZH03005144">
    <property type="protein sequence ID" value="RRT67146.1"/>
    <property type="molecule type" value="Genomic_DNA"/>
</dbReference>
<dbReference type="InterPro" id="IPR050295">
    <property type="entry name" value="Plant_2OG-oxidoreductases"/>
</dbReference>
<evidence type="ECO:0000256" key="3">
    <source>
        <dbReference type="RuleBase" id="RU003682"/>
    </source>
</evidence>
<comment type="caution">
    <text evidence="5">The sequence shown here is derived from an EMBL/GenBank/DDBJ whole genome shotgun (WGS) entry which is preliminary data.</text>
</comment>
<evidence type="ECO:0000313" key="5">
    <source>
        <dbReference type="EMBL" id="RRT67146.1"/>
    </source>
</evidence>
<keyword evidence="2 3" id="KW-0408">Iron</keyword>
<protein>
    <recommendedName>
        <fullName evidence="4">Fe2OG dioxygenase domain-containing protein</fullName>
    </recommendedName>
</protein>
<organism evidence="5 6">
    <name type="scientific">Ensete ventricosum</name>
    <name type="common">Abyssinian banana</name>
    <name type="synonym">Musa ensete</name>
    <dbReference type="NCBI Taxonomy" id="4639"/>
    <lineage>
        <taxon>Eukaryota</taxon>
        <taxon>Viridiplantae</taxon>
        <taxon>Streptophyta</taxon>
        <taxon>Embryophyta</taxon>
        <taxon>Tracheophyta</taxon>
        <taxon>Spermatophyta</taxon>
        <taxon>Magnoliopsida</taxon>
        <taxon>Liliopsida</taxon>
        <taxon>Zingiberales</taxon>
        <taxon>Musaceae</taxon>
        <taxon>Ensete</taxon>
    </lineage>
</organism>